<protein>
    <submittedName>
        <fullName evidence="2">Uncharacterized protein</fullName>
    </submittedName>
</protein>
<evidence type="ECO:0000313" key="3">
    <source>
        <dbReference type="Proteomes" id="UP000800200"/>
    </source>
</evidence>
<evidence type="ECO:0000313" key="2">
    <source>
        <dbReference type="EMBL" id="KAF2188889.1"/>
    </source>
</evidence>
<dbReference type="AlphaFoldDB" id="A0A6A6EE95"/>
<sequence length="95" mass="10576">MGGTQTFKGRTASGPGITPKEARDSSYSQQEWGKYHAEIVKRAYVLPSTDDNGLQLEAPETLEADIFDEDSILNIYQHLLAYSRTAWSLEDHASV</sequence>
<dbReference type="EMBL" id="ML994622">
    <property type="protein sequence ID" value="KAF2188889.1"/>
    <property type="molecule type" value="Genomic_DNA"/>
</dbReference>
<accession>A0A6A6EE95</accession>
<proteinExistence type="predicted"/>
<feature type="region of interest" description="Disordered" evidence="1">
    <location>
        <begin position="1"/>
        <end position="29"/>
    </location>
</feature>
<evidence type="ECO:0000256" key="1">
    <source>
        <dbReference type="SAM" id="MobiDB-lite"/>
    </source>
</evidence>
<gene>
    <name evidence="2" type="ORF">K469DRAFT_702591</name>
</gene>
<dbReference type="Proteomes" id="UP000800200">
    <property type="component" value="Unassembled WGS sequence"/>
</dbReference>
<reference evidence="2" key="1">
    <citation type="journal article" date="2020" name="Stud. Mycol.">
        <title>101 Dothideomycetes genomes: a test case for predicting lifestyles and emergence of pathogens.</title>
        <authorList>
            <person name="Haridas S."/>
            <person name="Albert R."/>
            <person name="Binder M."/>
            <person name="Bloem J."/>
            <person name="Labutti K."/>
            <person name="Salamov A."/>
            <person name="Andreopoulos B."/>
            <person name="Baker S."/>
            <person name="Barry K."/>
            <person name="Bills G."/>
            <person name="Bluhm B."/>
            <person name="Cannon C."/>
            <person name="Castanera R."/>
            <person name="Culley D."/>
            <person name="Daum C."/>
            <person name="Ezra D."/>
            <person name="Gonzalez J."/>
            <person name="Henrissat B."/>
            <person name="Kuo A."/>
            <person name="Liang C."/>
            <person name="Lipzen A."/>
            <person name="Lutzoni F."/>
            <person name="Magnuson J."/>
            <person name="Mondo S."/>
            <person name="Nolan M."/>
            <person name="Ohm R."/>
            <person name="Pangilinan J."/>
            <person name="Park H.-J."/>
            <person name="Ramirez L."/>
            <person name="Alfaro M."/>
            <person name="Sun H."/>
            <person name="Tritt A."/>
            <person name="Yoshinaga Y."/>
            <person name="Zwiers L.-H."/>
            <person name="Turgeon B."/>
            <person name="Goodwin S."/>
            <person name="Spatafora J."/>
            <person name="Crous P."/>
            <person name="Grigoriev I."/>
        </authorList>
    </citation>
    <scope>NUCLEOTIDE SEQUENCE</scope>
    <source>
        <strain evidence="2">CBS 207.26</strain>
    </source>
</reference>
<name>A0A6A6EE95_9PEZI</name>
<organism evidence="2 3">
    <name type="scientific">Zopfia rhizophila CBS 207.26</name>
    <dbReference type="NCBI Taxonomy" id="1314779"/>
    <lineage>
        <taxon>Eukaryota</taxon>
        <taxon>Fungi</taxon>
        <taxon>Dikarya</taxon>
        <taxon>Ascomycota</taxon>
        <taxon>Pezizomycotina</taxon>
        <taxon>Dothideomycetes</taxon>
        <taxon>Dothideomycetes incertae sedis</taxon>
        <taxon>Zopfiaceae</taxon>
        <taxon>Zopfia</taxon>
    </lineage>
</organism>
<keyword evidence="3" id="KW-1185">Reference proteome</keyword>